<feature type="transmembrane region" description="Helical" evidence="13">
    <location>
        <begin position="18"/>
        <end position="35"/>
    </location>
</feature>
<dbReference type="Proteomes" id="UP000319212">
    <property type="component" value="Unassembled WGS sequence"/>
</dbReference>
<dbReference type="SUPFAM" id="SSF55874">
    <property type="entry name" value="ATPase domain of HSP90 chaperone/DNA topoisomerase II/histidine kinase"/>
    <property type="match status" value="1"/>
</dbReference>
<comment type="subcellular location">
    <subcellularLocation>
        <location evidence="2">Cell inner membrane</location>
        <topology evidence="2">Multi-pass membrane protein</topology>
    </subcellularLocation>
</comment>
<evidence type="ECO:0000256" key="2">
    <source>
        <dbReference type="ARBA" id="ARBA00004429"/>
    </source>
</evidence>
<keyword evidence="5" id="KW-0808">Transferase</keyword>
<dbReference type="InterPro" id="IPR003661">
    <property type="entry name" value="HisK_dim/P_dom"/>
</dbReference>
<keyword evidence="7" id="KW-0547">Nucleotide-binding</keyword>
<dbReference type="InterPro" id="IPR036097">
    <property type="entry name" value="HisK_dim/P_sf"/>
</dbReference>
<dbReference type="SMART" id="SM00387">
    <property type="entry name" value="HATPase_c"/>
    <property type="match status" value="1"/>
</dbReference>
<dbReference type="EC" id="2.7.13.3" evidence="3"/>
<dbReference type="Gene3D" id="3.30.565.10">
    <property type="entry name" value="Histidine kinase-like ATPase, C-terminal domain"/>
    <property type="match status" value="1"/>
</dbReference>
<sequence>MPLLPLQPPTAAARPRDYVLAAAAVLAALGLRFLLNPLLGQQGPFLILSLAIVVAAFYGGFGPALFATVLSTSIGTYFFIGSGSWMVFFEPQNISRTVLFLVIGLSIGIIGGRLRASRRALADSVRQLRASNRAKDNAMATLGHEIRNPLAALHTAQEVLRRAPEDAKRVVWASELIGRQVAQMTRMADDLVDLSGVMRGEFLIDKRPVDLRAVLAQALEQSGPLIAKKGHRLHTDVDTEPVAVLGDATRLVQVFANLLNNAAKYTDPGGDVTLVLRITATRKVEVSVRDNGIGMQPESIDDLFEPFVQAPGAASNAEGGLGLGLAIVKKIVEGHGGTVSASSAGLGQGSTVTVLLPLAPA</sequence>
<dbReference type="PROSITE" id="PS50109">
    <property type="entry name" value="HIS_KIN"/>
    <property type="match status" value="1"/>
</dbReference>
<dbReference type="Pfam" id="PF13493">
    <property type="entry name" value="DUF4118"/>
    <property type="match status" value="1"/>
</dbReference>
<dbReference type="PANTHER" id="PTHR43711:SF1">
    <property type="entry name" value="HISTIDINE KINASE 1"/>
    <property type="match status" value="1"/>
</dbReference>
<dbReference type="OrthoDB" id="9768069at2"/>
<dbReference type="AlphaFoldDB" id="A0A502DIF6"/>
<dbReference type="InterPro" id="IPR025201">
    <property type="entry name" value="KdpD_TM"/>
</dbReference>
<evidence type="ECO:0000256" key="1">
    <source>
        <dbReference type="ARBA" id="ARBA00000085"/>
    </source>
</evidence>
<dbReference type="InterPro" id="IPR050736">
    <property type="entry name" value="Sensor_HK_Regulatory"/>
</dbReference>
<evidence type="ECO:0000256" key="13">
    <source>
        <dbReference type="SAM" id="Phobius"/>
    </source>
</evidence>
<dbReference type="GO" id="GO:0005524">
    <property type="term" value="F:ATP binding"/>
    <property type="evidence" value="ECO:0007669"/>
    <property type="project" value="UniProtKB-KW"/>
</dbReference>
<evidence type="ECO:0000256" key="3">
    <source>
        <dbReference type="ARBA" id="ARBA00012438"/>
    </source>
</evidence>
<dbReference type="PANTHER" id="PTHR43711">
    <property type="entry name" value="TWO-COMPONENT HISTIDINE KINASE"/>
    <property type="match status" value="1"/>
</dbReference>
<keyword evidence="6 13" id="KW-0812">Transmembrane</keyword>
<keyword evidence="8 15" id="KW-0418">Kinase</keyword>
<name>A0A502DIF6_9BURK</name>
<evidence type="ECO:0000256" key="11">
    <source>
        <dbReference type="ARBA" id="ARBA00023012"/>
    </source>
</evidence>
<dbReference type="Pfam" id="PF02518">
    <property type="entry name" value="HATPase_c"/>
    <property type="match status" value="1"/>
</dbReference>
<dbReference type="EMBL" id="RCZI01000006">
    <property type="protein sequence ID" value="TPG23901.1"/>
    <property type="molecule type" value="Genomic_DNA"/>
</dbReference>
<evidence type="ECO:0000256" key="7">
    <source>
        <dbReference type="ARBA" id="ARBA00022741"/>
    </source>
</evidence>
<evidence type="ECO:0000256" key="5">
    <source>
        <dbReference type="ARBA" id="ARBA00022679"/>
    </source>
</evidence>
<evidence type="ECO:0000313" key="16">
    <source>
        <dbReference type="Proteomes" id="UP000319212"/>
    </source>
</evidence>
<dbReference type="Pfam" id="PF00512">
    <property type="entry name" value="HisKA"/>
    <property type="match status" value="1"/>
</dbReference>
<accession>A0A502DIF6</accession>
<keyword evidence="4" id="KW-0597">Phosphoprotein</keyword>
<dbReference type="InterPro" id="IPR004358">
    <property type="entry name" value="Sig_transdc_His_kin-like_C"/>
</dbReference>
<keyword evidence="12 13" id="KW-0472">Membrane</keyword>
<dbReference type="PRINTS" id="PR00344">
    <property type="entry name" value="BCTRLSENSOR"/>
</dbReference>
<dbReference type="GO" id="GO:0000155">
    <property type="term" value="F:phosphorelay sensor kinase activity"/>
    <property type="evidence" value="ECO:0007669"/>
    <property type="project" value="InterPro"/>
</dbReference>
<evidence type="ECO:0000313" key="15">
    <source>
        <dbReference type="EMBL" id="TPG23901.1"/>
    </source>
</evidence>
<evidence type="ECO:0000256" key="4">
    <source>
        <dbReference type="ARBA" id="ARBA00022553"/>
    </source>
</evidence>
<organism evidence="15 16">
    <name type="scientific">Variovorax guangxiensis</name>
    <dbReference type="NCBI Taxonomy" id="1775474"/>
    <lineage>
        <taxon>Bacteria</taxon>
        <taxon>Pseudomonadati</taxon>
        <taxon>Pseudomonadota</taxon>
        <taxon>Betaproteobacteria</taxon>
        <taxon>Burkholderiales</taxon>
        <taxon>Comamonadaceae</taxon>
        <taxon>Variovorax</taxon>
    </lineage>
</organism>
<dbReference type="InterPro" id="IPR038318">
    <property type="entry name" value="KdpD_sf"/>
</dbReference>
<evidence type="ECO:0000259" key="14">
    <source>
        <dbReference type="PROSITE" id="PS50109"/>
    </source>
</evidence>
<dbReference type="RefSeq" id="WP_140844632.1">
    <property type="nucleotide sequence ID" value="NZ_RCZI01000006.1"/>
</dbReference>
<evidence type="ECO:0000256" key="9">
    <source>
        <dbReference type="ARBA" id="ARBA00022840"/>
    </source>
</evidence>
<feature type="transmembrane region" description="Helical" evidence="13">
    <location>
        <begin position="47"/>
        <end position="74"/>
    </location>
</feature>
<reference evidence="15 16" key="1">
    <citation type="journal article" date="2019" name="Environ. Microbiol.">
        <title>Species interactions and distinct microbial communities in high Arctic permafrost affected cryosols are associated with the CH4 and CO2 gas fluxes.</title>
        <authorList>
            <person name="Altshuler I."/>
            <person name="Hamel J."/>
            <person name="Turney S."/>
            <person name="Magnuson E."/>
            <person name="Levesque R."/>
            <person name="Greer C."/>
            <person name="Whyte L.G."/>
        </authorList>
    </citation>
    <scope>NUCLEOTIDE SEQUENCE [LARGE SCALE GENOMIC DNA]</scope>
    <source>
        <strain evidence="15 16">S06.C</strain>
    </source>
</reference>
<feature type="transmembrane region" description="Helical" evidence="13">
    <location>
        <begin position="94"/>
        <end position="114"/>
    </location>
</feature>
<dbReference type="GO" id="GO:0005886">
    <property type="term" value="C:plasma membrane"/>
    <property type="evidence" value="ECO:0007669"/>
    <property type="project" value="UniProtKB-SubCell"/>
</dbReference>
<keyword evidence="9" id="KW-0067">ATP-binding</keyword>
<dbReference type="FunFam" id="3.30.565.10:FF:000006">
    <property type="entry name" value="Sensor histidine kinase WalK"/>
    <property type="match status" value="1"/>
</dbReference>
<dbReference type="InterPro" id="IPR036890">
    <property type="entry name" value="HATPase_C_sf"/>
</dbReference>
<proteinExistence type="predicted"/>
<protein>
    <recommendedName>
        <fullName evidence="3">histidine kinase</fullName>
        <ecNumber evidence="3">2.7.13.3</ecNumber>
    </recommendedName>
</protein>
<dbReference type="SMART" id="SM00388">
    <property type="entry name" value="HisKA"/>
    <property type="match status" value="1"/>
</dbReference>
<dbReference type="CDD" id="cd00082">
    <property type="entry name" value="HisKA"/>
    <property type="match status" value="1"/>
</dbReference>
<evidence type="ECO:0000256" key="10">
    <source>
        <dbReference type="ARBA" id="ARBA00022989"/>
    </source>
</evidence>
<evidence type="ECO:0000256" key="12">
    <source>
        <dbReference type="ARBA" id="ARBA00023136"/>
    </source>
</evidence>
<gene>
    <name evidence="15" type="ORF">EAH82_18780</name>
</gene>
<keyword evidence="10 13" id="KW-1133">Transmembrane helix</keyword>
<evidence type="ECO:0000256" key="6">
    <source>
        <dbReference type="ARBA" id="ARBA00022692"/>
    </source>
</evidence>
<comment type="caution">
    <text evidence="15">The sequence shown here is derived from an EMBL/GenBank/DDBJ whole genome shotgun (WGS) entry which is preliminary data.</text>
</comment>
<evidence type="ECO:0000256" key="8">
    <source>
        <dbReference type="ARBA" id="ARBA00022777"/>
    </source>
</evidence>
<keyword evidence="11" id="KW-0902">Two-component regulatory system</keyword>
<feature type="domain" description="Histidine kinase" evidence="14">
    <location>
        <begin position="141"/>
        <end position="360"/>
    </location>
</feature>
<dbReference type="InterPro" id="IPR005467">
    <property type="entry name" value="His_kinase_dom"/>
</dbReference>
<dbReference type="SUPFAM" id="SSF47384">
    <property type="entry name" value="Homodimeric domain of signal transducing histidine kinase"/>
    <property type="match status" value="1"/>
</dbReference>
<comment type="catalytic activity">
    <reaction evidence="1">
        <text>ATP + protein L-histidine = ADP + protein N-phospho-L-histidine.</text>
        <dbReference type="EC" id="2.7.13.3"/>
    </reaction>
</comment>
<dbReference type="Gene3D" id="1.20.120.620">
    <property type="entry name" value="Backbone structure of the membrane domain of e. Coli histidine kinase receptor kdpd"/>
    <property type="match status" value="1"/>
</dbReference>
<dbReference type="InterPro" id="IPR003594">
    <property type="entry name" value="HATPase_dom"/>
</dbReference>
<dbReference type="Gene3D" id="1.10.287.130">
    <property type="match status" value="1"/>
</dbReference>